<reference evidence="1 2" key="1">
    <citation type="submission" date="2021-01" db="EMBL/GenBank/DDBJ databases">
        <title>C459-1 draft genome sequence.</title>
        <authorList>
            <person name="Zhang X.-F."/>
        </authorList>
    </citation>
    <scope>NUCLEOTIDE SEQUENCE [LARGE SCALE GENOMIC DNA]</scope>
    <source>
        <strain evidence="2">C459-1</strain>
    </source>
</reference>
<dbReference type="EMBL" id="JAERTY010000013">
    <property type="protein sequence ID" value="MBL1411227.1"/>
    <property type="molecule type" value="Genomic_DNA"/>
</dbReference>
<keyword evidence="2" id="KW-1185">Reference proteome</keyword>
<name>A0ABS1R940_9SPHI</name>
<gene>
    <name evidence="1" type="ORF">JKG61_20895</name>
</gene>
<accession>A0ABS1R940</accession>
<dbReference type="Proteomes" id="UP000625283">
    <property type="component" value="Unassembled WGS sequence"/>
</dbReference>
<dbReference type="RefSeq" id="WP_202104956.1">
    <property type="nucleotide sequence ID" value="NZ_JAERTY010000013.1"/>
</dbReference>
<sequence length="105" mass="11532">MKIIQFIKKNIFAVALTATLTGFGMYAIADGLKSDVQAEYWFLMDAAGTTPLPGEVNEIDLPCPDDNEIPDCARKYLDSQTTGTGASRTVITSEIGNHKDFRTRE</sequence>
<comment type="caution">
    <text evidence="1">The sequence shown here is derived from an EMBL/GenBank/DDBJ whole genome shotgun (WGS) entry which is preliminary data.</text>
</comment>
<protein>
    <submittedName>
        <fullName evidence="1">Uncharacterized protein</fullName>
    </submittedName>
</protein>
<organism evidence="1 2">
    <name type="scientific">Sphingobacterium faecale</name>
    <dbReference type="NCBI Taxonomy" id="2803775"/>
    <lineage>
        <taxon>Bacteria</taxon>
        <taxon>Pseudomonadati</taxon>
        <taxon>Bacteroidota</taxon>
        <taxon>Sphingobacteriia</taxon>
        <taxon>Sphingobacteriales</taxon>
        <taxon>Sphingobacteriaceae</taxon>
        <taxon>Sphingobacterium</taxon>
    </lineage>
</organism>
<evidence type="ECO:0000313" key="2">
    <source>
        <dbReference type="Proteomes" id="UP000625283"/>
    </source>
</evidence>
<proteinExistence type="predicted"/>
<evidence type="ECO:0000313" key="1">
    <source>
        <dbReference type="EMBL" id="MBL1411227.1"/>
    </source>
</evidence>